<dbReference type="Proteomes" id="UP000326912">
    <property type="component" value="Unassembled WGS sequence"/>
</dbReference>
<protein>
    <submittedName>
        <fullName evidence="1">Uncharacterized protein</fullName>
    </submittedName>
</protein>
<comment type="caution">
    <text evidence="1">The sequence shown here is derived from an EMBL/GenBank/DDBJ whole genome shotgun (WGS) entry which is preliminary data.</text>
</comment>
<organism evidence="1 2">
    <name type="scientific">Dictyobacter vulcani</name>
    <dbReference type="NCBI Taxonomy" id="2607529"/>
    <lineage>
        <taxon>Bacteria</taxon>
        <taxon>Bacillati</taxon>
        <taxon>Chloroflexota</taxon>
        <taxon>Ktedonobacteria</taxon>
        <taxon>Ktedonobacterales</taxon>
        <taxon>Dictyobacteraceae</taxon>
        <taxon>Dictyobacter</taxon>
    </lineage>
</organism>
<evidence type="ECO:0000313" key="2">
    <source>
        <dbReference type="Proteomes" id="UP000326912"/>
    </source>
</evidence>
<sequence length="248" mass="28425">MELHIVNENPKYPPVKLIEPTTLGYIHLAAVVQPRQAPFMPIRREKGQLIARLKYLAQQLEQLEAFEKATVFHAIVMAPSSGYVKQHRDSIHLPRYDIVVLVETRSPETARQVQKTEEYAMLVDALSSKASDLHSIVARNVKRVGDVEKRRKGIFLFNYFVGEDSQVTLALWDYLAGWYAVETGMDNSTLLLPLEGEQSNYTIINHARWNGLLSFLWQQVTKKSFRTYMQANLNVNHVGAMPIFYHLA</sequence>
<proteinExistence type="predicted"/>
<dbReference type="RefSeq" id="WP_151757682.1">
    <property type="nucleotide sequence ID" value="NZ_BKZW01000002.1"/>
</dbReference>
<reference evidence="1 2" key="1">
    <citation type="submission" date="2019-10" db="EMBL/GenBank/DDBJ databases">
        <title>Dictyobacter vulcani sp. nov., within the class Ktedonobacteria, isolated from soil of volcanic Mt. Zao.</title>
        <authorList>
            <person name="Zheng Y."/>
            <person name="Wang C.M."/>
            <person name="Sakai Y."/>
            <person name="Abe K."/>
            <person name="Yokota A."/>
            <person name="Yabe S."/>
        </authorList>
    </citation>
    <scope>NUCLEOTIDE SEQUENCE [LARGE SCALE GENOMIC DNA]</scope>
    <source>
        <strain evidence="1 2">W12</strain>
    </source>
</reference>
<dbReference type="AlphaFoldDB" id="A0A5J4KJF9"/>
<name>A0A5J4KJF9_9CHLR</name>
<gene>
    <name evidence="1" type="ORF">KDW_40200</name>
</gene>
<evidence type="ECO:0000313" key="1">
    <source>
        <dbReference type="EMBL" id="GER89858.1"/>
    </source>
</evidence>
<keyword evidence="2" id="KW-1185">Reference proteome</keyword>
<dbReference type="EMBL" id="BKZW01000002">
    <property type="protein sequence ID" value="GER89858.1"/>
    <property type="molecule type" value="Genomic_DNA"/>
</dbReference>
<accession>A0A5J4KJF9</accession>